<dbReference type="VEuPathDB" id="FungiDB:Z518_09265"/>
<dbReference type="STRING" id="1442369.A0A0D2I6V9"/>
<feature type="region of interest" description="Disordered" evidence="1">
    <location>
        <begin position="724"/>
        <end position="750"/>
    </location>
</feature>
<dbReference type="InterPro" id="IPR036322">
    <property type="entry name" value="WD40_repeat_dom_sf"/>
</dbReference>
<feature type="compositionally biased region" description="Basic and acidic residues" evidence="1">
    <location>
        <begin position="11"/>
        <end position="27"/>
    </location>
</feature>
<evidence type="ECO:0000313" key="3">
    <source>
        <dbReference type="Proteomes" id="UP000053617"/>
    </source>
</evidence>
<feature type="region of interest" description="Disordered" evidence="1">
    <location>
        <begin position="1"/>
        <end position="83"/>
    </location>
</feature>
<dbReference type="HOGENOM" id="CLU_005319_0_0_1"/>
<dbReference type="PANTHER" id="PTHR13268">
    <property type="entry name" value="BREAST CARCINOMA AMPLIFIED SEQUENCE 3"/>
    <property type="match status" value="1"/>
</dbReference>
<dbReference type="RefSeq" id="XP_013268675.1">
    <property type="nucleotide sequence ID" value="XM_013413221.1"/>
</dbReference>
<feature type="region of interest" description="Disordered" evidence="1">
    <location>
        <begin position="427"/>
        <end position="449"/>
    </location>
</feature>
<feature type="region of interest" description="Disordered" evidence="1">
    <location>
        <begin position="158"/>
        <end position="188"/>
    </location>
</feature>
<dbReference type="GO" id="GO:0042594">
    <property type="term" value="P:response to starvation"/>
    <property type="evidence" value="ECO:0007669"/>
    <property type="project" value="TreeGrafter"/>
</dbReference>
<dbReference type="Proteomes" id="UP000053617">
    <property type="component" value="Unassembled WGS sequence"/>
</dbReference>
<name>A0A0D2I6V9_9EURO</name>
<dbReference type="GO" id="GO:0005737">
    <property type="term" value="C:cytoplasm"/>
    <property type="evidence" value="ECO:0007669"/>
    <property type="project" value="TreeGrafter"/>
</dbReference>
<reference evidence="2 3" key="1">
    <citation type="submission" date="2015-01" db="EMBL/GenBank/DDBJ databases">
        <title>The Genome Sequence of Rhinocladiella mackenzie CBS 650.93.</title>
        <authorList>
            <consortium name="The Broad Institute Genomics Platform"/>
            <person name="Cuomo C."/>
            <person name="de Hoog S."/>
            <person name="Gorbushina A."/>
            <person name="Stielow B."/>
            <person name="Teixiera M."/>
            <person name="Abouelleil A."/>
            <person name="Chapman S.B."/>
            <person name="Priest M."/>
            <person name="Young S.K."/>
            <person name="Wortman J."/>
            <person name="Nusbaum C."/>
            <person name="Birren B."/>
        </authorList>
    </citation>
    <scope>NUCLEOTIDE SEQUENCE [LARGE SCALE GENOMIC DNA]</scope>
    <source>
        <strain evidence="2 3">CBS 650.93</strain>
    </source>
</reference>
<gene>
    <name evidence="2" type="ORF">Z518_09265</name>
</gene>
<dbReference type="EMBL" id="KN847481">
    <property type="protein sequence ID" value="KIX01539.1"/>
    <property type="molecule type" value="Genomic_DNA"/>
</dbReference>
<evidence type="ECO:0000313" key="2">
    <source>
        <dbReference type="EMBL" id="KIX01539.1"/>
    </source>
</evidence>
<accession>A0A0D2I6V9</accession>
<feature type="region of interest" description="Disordered" evidence="1">
    <location>
        <begin position="1066"/>
        <end position="1109"/>
    </location>
</feature>
<organism evidence="2 3">
    <name type="scientific">Rhinocladiella mackenziei CBS 650.93</name>
    <dbReference type="NCBI Taxonomy" id="1442369"/>
    <lineage>
        <taxon>Eukaryota</taxon>
        <taxon>Fungi</taxon>
        <taxon>Dikarya</taxon>
        <taxon>Ascomycota</taxon>
        <taxon>Pezizomycotina</taxon>
        <taxon>Eurotiomycetes</taxon>
        <taxon>Chaetothyriomycetidae</taxon>
        <taxon>Chaetothyriales</taxon>
        <taxon>Herpotrichiellaceae</taxon>
        <taxon>Rhinocladiella</taxon>
    </lineage>
</organism>
<evidence type="ECO:0000256" key="1">
    <source>
        <dbReference type="SAM" id="MobiDB-lite"/>
    </source>
</evidence>
<sequence length="1109" mass="119739">MPAYNKTVSSDSKKTDTSLNLSDREDTQTVSEQDGFSRAGKRKTKNAAIKQLPNLDNAEKTPPAEHMGQPPVLPAKPQSILGQLQQTFPQNRKNGTLDFLNDLNSSQKVSDEYTPPPADIWARSTTYGKSPPVEPIPGLSAASSPPYEPGFSIRGGFNTRSPPISPPLRKARPVSYGSSIPPLPTHPRVSTSPYGYGTNAYGSPPALPHLPQQHFYGPHDVDLGLAHHSARMNLQEPLALKFTHLPGCGHESREAVILIADGELNILSYSGEKLERTGTLSGIQGTIVDASLLTWNGGDDPFADYRPLVALIIYGPGNLETDSPISKDAHLHEGPESFPDTRVVVCSMSKSCQVAELLRVPSAIRTFPGGVPGLGPAADLKIYASGSFLVVSSGDSGEIFVFSVRKGKDSAVFECLGKYWTTIQPQLQRRDSSHGPASDADVSPADLGRAPESENLPILSLNGRWLAFCPASIPSRRPIGAILGEFVVHNKNSNVTAGVAPTRPLTNCEVDSPDVDTFLGKVAKGLAQEAVRSAKWISEKGMQTWQHYWKKDIASPNLTATASSSPPVYSPHLGVAQFPPTHGIDQQDLSKDPEVVTILDLKLLQDTQGRKALEYSPMTTFQPPGGCSFLSFTPTGLGLLTANKKGDVQYIWDLMQMKHVRSSKTSATTESGSVRQIARYERLSPSTIVDLAWDGPTGYRFALVTKNRTVHIFDLPRTAFQWPPPLAKKHRPTSAPVDPSQVKTEHEPAPSGGFFASAMSIAGRTQPMLSNLRGRAPSMGGGITGIGASGIGLASTTGIKSGRAVAAGLSKSLGAASETVTSLRHANQSRLHLKTPARVGILCWHKRDGKSVLSILDSGSIKNYYVRMTRPREHRQRDTVSVFDARKPVASKLPQALDMGVDHLSKGSPILPQDDGDEPVRLSGFWKFRPAKDSSLRTPHPLASAEIETNAPYQPFHSDHRVTICLFSDRSSLAESQYPSHSVIFSAQTNTQERHTSAAPEEKWVVANELQSQGSNVVTHDQQLEDEGSVIYRETKIAPGIPTLGVAPGEVDEGISHVVSNTKKRKAKKGRVQAPVLEEDDTGETGMNFTKGNGVFGQDYEVSEGDSRI</sequence>
<dbReference type="InterPro" id="IPR045142">
    <property type="entry name" value="BCAS3-like"/>
</dbReference>
<dbReference type="GeneID" id="25297336"/>
<protein>
    <recommendedName>
        <fullName evidence="4">WD40 repeat-like protein</fullName>
    </recommendedName>
</protein>
<dbReference type="GO" id="GO:0006914">
    <property type="term" value="P:autophagy"/>
    <property type="evidence" value="ECO:0007669"/>
    <property type="project" value="InterPro"/>
</dbReference>
<keyword evidence="3" id="KW-1185">Reference proteome</keyword>
<dbReference type="PANTHER" id="PTHR13268:SF0">
    <property type="entry name" value="BCAS3 MICROTUBULE ASSOCIATED CELL MIGRATION FACTOR"/>
    <property type="match status" value="1"/>
</dbReference>
<proteinExistence type="predicted"/>
<dbReference type="SUPFAM" id="SSF50978">
    <property type="entry name" value="WD40 repeat-like"/>
    <property type="match status" value="1"/>
</dbReference>
<evidence type="ECO:0008006" key="4">
    <source>
        <dbReference type="Google" id="ProtNLM"/>
    </source>
</evidence>
<dbReference type="AlphaFoldDB" id="A0A0D2I6V9"/>
<dbReference type="OrthoDB" id="3938623at2759"/>